<dbReference type="PANTHER" id="PTHR12203">
    <property type="entry name" value="KDEL LYS-ASP-GLU-LEU CONTAINING - RELATED"/>
    <property type="match status" value="1"/>
</dbReference>
<dbReference type="InterPro" id="IPR006598">
    <property type="entry name" value="CAP10"/>
</dbReference>
<gene>
    <name evidence="2" type="ORF">OHC33_005370</name>
</gene>
<name>A0AAN8F8R7_9EURO</name>
<dbReference type="InterPro" id="IPR051091">
    <property type="entry name" value="O-Glucosyltr/Glycosyltrsf_90"/>
</dbReference>
<proteinExistence type="predicted"/>
<organism evidence="2 3">
    <name type="scientific">Knufia fluminis</name>
    <dbReference type="NCBI Taxonomy" id="191047"/>
    <lineage>
        <taxon>Eukaryota</taxon>
        <taxon>Fungi</taxon>
        <taxon>Dikarya</taxon>
        <taxon>Ascomycota</taxon>
        <taxon>Pezizomycotina</taxon>
        <taxon>Eurotiomycetes</taxon>
        <taxon>Chaetothyriomycetidae</taxon>
        <taxon>Chaetothyriales</taxon>
        <taxon>Trichomeriaceae</taxon>
        <taxon>Knufia</taxon>
    </lineage>
</organism>
<dbReference type="AlphaFoldDB" id="A0AAN8F8R7"/>
<reference evidence="2 3" key="1">
    <citation type="submission" date="2022-12" db="EMBL/GenBank/DDBJ databases">
        <title>Genomic features and morphological characterization of a novel Knufia sp. strain isolated from spacecraft assembly facility.</title>
        <authorList>
            <person name="Teixeira M."/>
            <person name="Chander A.M."/>
            <person name="Stajich J.E."/>
            <person name="Venkateswaran K."/>
        </authorList>
    </citation>
    <scope>NUCLEOTIDE SEQUENCE [LARGE SCALE GENOMIC DNA]</scope>
    <source>
        <strain evidence="2 3">FJI-L2-BK-P2</strain>
    </source>
</reference>
<dbReference type="SMART" id="SM00672">
    <property type="entry name" value="CAP10"/>
    <property type="match status" value="1"/>
</dbReference>
<dbReference type="Proteomes" id="UP001316803">
    <property type="component" value="Unassembled WGS sequence"/>
</dbReference>
<protein>
    <recommendedName>
        <fullName evidence="1">Glycosyl transferase CAP10 domain-containing protein</fullName>
    </recommendedName>
</protein>
<keyword evidence="3" id="KW-1185">Reference proteome</keyword>
<evidence type="ECO:0000259" key="1">
    <source>
        <dbReference type="SMART" id="SM00672"/>
    </source>
</evidence>
<dbReference type="EMBL" id="JAKLMC020000011">
    <property type="protein sequence ID" value="KAK5953426.1"/>
    <property type="molecule type" value="Genomic_DNA"/>
</dbReference>
<sequence>MVSRAQVVLAGCLITLVLFARFVFFPGAPSEDPGAGSIASDLKKWTFVPAKHANVHSLSRSQCSASFPGLYDRVDIAVSQRERGRKLISYDEVQIAPGRCMLQLLIYENELYITDLGDHLECYVSNGRERIVATLSLIQRAIFSSPEPLPNIEFPLSYDDLPTRSTHGVTWGFTRTESEDNVWLIPDYGYWSWWAIGIPSFNSLARAINVIDASTPWMEKSPKAVWRGTPHYAPEIREKLIEVTRDKPWADVETVTIGEDEKHFLSLDEHCKYQYVLQTEGTSYSGRFKFLQLCNSVTVSHKLEYAEFVTHLLRSSGPEQNFIEVERDWSNLEEKMEYFAGHPQEAEEIARRSHQVFAEKYLTPAAVSCYLRRLIEGWAKVQAFEPELYEFNETTGKRTARSTPFEAFVVSFPQEKPGEYGRFGPS</sequence>
<evidence type="ECO:0000313" key="3">
    <source>
        <dbReference type="Proteomes" id="UP001316803"/>
    </source>
</evidence>
<dbReference type="Pfam" id="PF05686">
    <property type="entry name" value="Glyco_transf_90"/>
    <property type="match status" value="1"/>
</dbReference>
<comment type="caution">
    <text evidence="2">The sequence shown here is derived from an EMBL/GenBank/DDBJ whole genome shotgun (WGS) entry which is preliminary data.</text>
</comment>
<feature type="domain" description="Glycosyl transferase CAP10" evidence="1">
    <location>
        <begin position="148"/>
        <end position="385"/>
    </location>
</feature>
<dbReference type="PANTHER" id="PTHR12203:SF107">
    <property type="entry name" value="GLYCOSYL TRANSFERASE CAP10 DOMAIN-CONTAINING PROTEIN"/>
    <property type="match status" value="1"/>
</dbReference>
<accession>A0AAN8F8R7</accession>
<evidence type="ECO:0000313" key="2">
    <source>
        <dbReference type="EMBL" id="KAK5953426.1"/>
    </source>
</evidence>